<keyword evidence="1" id="KW-0408">Iron</keyword>
<dbReference type="PANTHER" id="PTHR36577:SF3">
    <property type="entry name" value="DUF521 DOMAIN PROTEIN (AFU_ORTHOLOGUE AFUA_6G00490)"/>
    <property type="match status" value="1"/>
</dbReference>
<sequence length="411" mass="43881">MYLTADEEAMAAGSDGPAVKWAMDYQLAVGGFFGARRLVPVRSAHAHCDGEALGEPGVRFLEQLADQGARARIPLTLDPRSTDFSCALDIGQTQSIVDTERRILAAMARMGALTTNTCINYQTVDVPHGGEHLAWGDTGTVIYANAVAGARSNFEGGPAALAAALTGRVPAYGFHLDEHRRGTVLVELADQPRDSADWGAVGCLVGRRFPGYWEVPVIDGAERSPSPDEVKQLGAALASYGSHAMFHLVGVTPEARTRADAFGDNEPRERLVIDRAALDGAYRGFVPEREGPDVVVFGTPQLSVFELAELAALFEGRQVAGPVYATTSAAVLRSAEEYGYAETLRAAGVRLLSGVCYYLMTARELGRRNGFRTLVTNSAKLANIIEGYGYNPVFRPTEVCVDAAVTGRIAG</sequence>
<feature type="domain" description="Phosphomevalonate dehydratase large subunit-like" evidence="3">
    <location>
        <begin position="1"/>
        <end position="402"/>
    </location>
</feature>
<accession>A0A318LR17</accession>
<dbReference type="EMBL" id="MASU01000005">
    <property type="protein sequence ID" value="PXY36936.1"/>
    <property type="molecule type" value="Genomic_DNA"/>
</dbReference>
<dbReference type="Pfam" id="PF04412">
    <property type="entry name" value="AcnX"/>
    <property type="match status" value="1"/>
</dbReference>
<dbReference type="GO" id="GO:0016829">
    <property type="term" value="F:lyase activity"/>
    <property type="evidence" value="ECO:0007669"/>
    <property type="project" value="UniProtKB-KW"/>
</dbReference>
<evidence type="ECO:0000256" key="2">
    <source>
        <dbReference type="ARBA" id="ARBA00023239"/>
    </source>
</evidence>
<proteinExistence type="predicted"/>
<dbReference type="OrthoDB" id="1550274at2"/>
<dbReference type="PANTHER" id="PTHR36577">
    <property type="entry name" value="DUF521 DOMAIN PROTEIN (AFU_ORTHOLOGUE AFUA_6G00490)"/>
    <property type="match status" value="1"/>
</dbReference>
<dbReference type="InterPro" id="IPR007506">
    <property type="entry name" value="PMDh-L-like_dom"/>
</dbReference>
<dbReference type="AlphaFoldDB" id="A0A318LR17"/>
<name>A0A318LR17_9PSEU</name>
<organism evidence="4 5">
    <name type="scientific">Prauserella flavalba</name>
    <dbReference type="NCBI Taxonomy" id="1477506"/>
    <lineage>
        <taxon>Bacteria</taxon>
        <taxon>Bacillati</taxon>
        <taxon>Actinomycetota</taxon>
        <taxon>Actinomycetes</taxon>
        <taxon>Pseudonocardiales</taxon>
        <taxon>Pseudonocardiaceae</taxon>
        <taxon>Prauserella</taxon>
    </lineage>
</organism>
<evidence type="ECO:0000256" key="1">
    <source>
        <dbReference type="ARBA" id="ARBA00023004"/>
    </source>
</evidence>
<protein>
    <recommendedName>
        <fullName evidence="3">Phosphomevalonate dehydratase large subunit-like domain-containing protein</fullName>
    </recommendedName>
</protein>
<gene>
    <name evidence="4" type="ORF">BA062_12555</name>
</gene>
<dbReference type="Proteomes" id="UP000247892">
    <property type="component" value="Unassembled WGS sequence"/>
</dbReference>
<reference evidence="4 5" key="1">
    <citation type="submission" date="2016-07" db="EMBL/GenBank/DDBJ databases">
        <title>Draft genome sequence of Prauserella sp. YIM 121212, isolated from alkaline soil.</title>
        <authorList>
            <person name="Ruckert C."/>
            <person name="Albersmeier A."/>
            <person name="Jiang C.-L."/>
            <person name="Jiang Y."/>
            <person name="Kalinowski J."/>
            <person name="Schneider O."/>
            <person name="Winkler A."/>
            <person name="Zotchev S.B."/>
        </authorList>
    </citation>
    <scope>NUCLEOTIDE SEQUENCE [LARGE SCALE GENOMIC DNA]</scope>
    <source>
        <strain evidence="4 5">YIM 121212</strain>
    </source>
</reference>
<evidence type="ECO:0000313" key="4">
    <source>
        <dbReference type="EMBL" id="PXY36936.1"/>
    </source>
</evidence>
<comment type="caution">
    <text evidence="4">The sequence shown here is derived from an EMBL/GenBank/DDBJ whole genome shotgun (WGS) entry which is preliminary data.</text>
</comment>
<keyword evidence="5" id="KW-1185">Reference proteome</keyword>
<keyword evidence="2" id="KW-0456">Lyase</keyword>
<evidence type="ECO:0000313" key="5">
    <source>
        <dbReference type="Proteomes" id="UP000247892"/>
    </source>
</evidence>
<evidence type="ECO:0000259" key="3">
    <source>
        <dbReference type="Pfam" id="PF04412"/>
    </source>
</evidence>